<organism evidence="1 2">
    <name type="scientific">Phocaeicola vulgatus str. 3775 SL</name>
    <name type="common">B</name>
    <name type="synonym">iv</name>
    <dbReference type="NCBI Taxonomy" id="1339350"/>
    <lineage>
        <taxon>Bacteria</taxon>
        <taxon>Pseudomonadati</taxon>
        <taxon>Bacteroidota</taxon>
        <taxon>Bacteroidia</taxon>
        <taxon>Bacteroidales</taxon>
        <taxon>Bacteroidaceae</taxon>
        <taxon>Phocaeicola</taxon>
    </lineage>
</organism>
<accession>A0A078QNR9</accession>
<sequence>MVAMSEKKKDIALCHDNALTESRYNFNRIEKNC</sequence>
<name>A0A078QNR9_PHOVU</name>
<gene>
    <name evidence="1" type="ORF">M097_4570</name>
</gene>
<dbReference type="EMBL" id="JNHI01000080">
    <property type="protein sequence ID" value="KDS24673.1"/>
    <property type="molecule type" value="Genomic_DNA"/>
</dbReference>
<dbReference type="Proteomes" id="UP000028134">
    <property type="component" value="Unassembled WGS sequence"/>
</dbReference>
<dbReference type="AlphaFoldDB" id="A0A078QNR9"/>
<comment type="caution">
    <text evidence="1">The sequence shown here is derived from an EMBL/GenBank/DDBJ whole genome shotgun (WGS) entry which is preliminary data.</text>
</comment>
<reference evidence="1 2" key="1">
    <citation type="submission" date="2014-04" db="EMBL/GenBank/DDBJ databases">
        <authorList>
            <person name="Sears C."/>
            <person name="Carroll K."/>
            <person name="Sack B.R."/>
            <person name="Qadri F."/>
            <person name="Myers L.L."/>
            <person name="Chung G.-T."/>
            <person name="Escheverria P."/>
            <person name="Fraser C.M."/>
            <person name="Sadzewicz L."/>
            <person name="Shefchek K.A."/>
            <person name="Tallon L."/>
            <person name="Das S.P."/>
            <person name="Daugherty S."/>
            <person name="Mongodin E.F."/>
        </authorList>
    </citation>
    <scope>NUCLEOTIDE SEQUENCE [LARGE SCALE GENOMIC DNA]</scope>
    <source>
        <strain evidence="2">3775 SL(B) 10 (iv)</strain>
    </source>
</reference>
<proteinExistence type="predicted"/>
<feature type="non-terminal residue" evidence="1">
    <location>
        <position position="33"/>
    </location>
</feature>
<evidence type="ECO:0000313" key="1">
    <source>
        <dbReference type="EMBL" id="KDS24673.1"/>
    </source>
</evidence>
<protein>
    <submittedName>
        <fullName evidence="1">Uncharacterized protein</fullName>
    </submittedName>
</protein>
<evidence type="ECO:0000313" key="2">
    <source>
        <dbReference type="Proteomes" id="UP000028134"/>
    </source>
</evidence>